<dbReference type="Gene3D" id="3.40.50.150">
    <property type="entry name" value="Vaccinia Virus protein VP39"/>
    <property type="match status" value="1"/>
</dbReference>
<keyword evidence="5" id="KW-1185">Reference proteome</keyword>
<dbReference type="GO" id="GO:0008168">
    <property type="term" value="F:methyltransferase activity"/>
    <property type="evidence" value="ECO:0007669"/>
    <property type="project" value="UniProtKB-KW"/>
</dbReference>
<name>A0ABT2TM47_9FIRM</name>
<sequence length="236" mass="27702">MFKWTKESIEWYQRAAFYTQYHVNLRKTLLPFFSQNETVCDIGCGLGYLDLELAPFVKAITAVDREKKVTDLLSAKVSERKLTNLTVRCADWSVLTDECCDTLLMCAFGNVHTYLEKYLGICKKRIIIIRKSPKEIDGGFSSVYNRKRVMEQDVEFVKQCGLNTQLKFFDMEFGQPLTSRWEAERFVLHYSLKPDHITMSQYLKTHLKELPGGKYPYYLPNKKEMYMFTIEKESAR</sequence>
<dbReference type="CDD" id="cd02440">
    <property type="entry name" value="AdoMet_MTases"/>
    <property type="match status" value="1"/>
</dbReference>
<evidence type="ECO:0000313" key="4">
    <source>
        <dbReference type="EMBL" id="MCU6763293.1"/>
    </source>
</evidence>
<dbReference type="Proteomes" id="UP001652442">
    <property type="component" value="Unassembled WGS sequence"/>
</dbReference>
<dbReference type="Pfam" id="PF02475">
    <property type="entry name" value="TRM5-TYW2_MTfase"/>
    <property type="match status" value="1"/>
</dbReference>
<keyword evidence="4" id="KW-0489">Methyltransferase</keyword>
<accession>A0ABT2TM47</accession>
<keyword evidence="2" id="KW-0949">S-adenosyl-L-methionine</keyword>
<gene>
    <name evidence="4" type="ORF">OCV88_13320</name>
</gene>
<keyword evidence="1" id="KW-0808">Transferase</keyword>
<evidence type="ECO:0000256" key="1">
    <source>
        <dbReference type="ARBA" id="ARBA00022679"/>
    </source>
</evidence>
<dbReference type="RefSeq" id="WP_158425935.1">
    <property type="nucleotide sequence ID" value="NZ_JAOQJQ010000006.1"/>
</dbReference>
<dbReference type="EMBL" id="JAOQJQ010000006">
    <property type="protein sequence ID" value="MCU6763293.1"/>
    <property type="molecule type" value="Genomic_DNA"/>
</dbReference>
<dbReference type="GO" id="GO:0032259">
    <property type="term" value="P:methylation"/>
    <property type="evidence" value="ECO:0007669"/>
    <property type="project" value="UniProtKB-KW"/>
</dbReference>
<protein>
    <submittedName>
        <fullName evidence="4">Class I SAM-dependent methyltransferase</fullName>
    </submittedName>
</protein>
<organism evidence="4 5">
    <name type="scientific">Brotonthovivens ammoniilytica</name>
    <dbReference type="NCBI Taxonomy" id="2981725"/>
    <lineage>
        <taxon>Bacteria</taxon>
        <taxon>Bacillati</taxon>
        <taxon>Bacillota</taxon>
        <taxon>Clostridia</taxon>
        <taxon>Lachnospirales</taxon>
        <taxon>Lachnospiraceae</taxon>
        <taxon>Brotonthovivens</taxon>
    </lineage>
</organism>
<evidence type="ECO:0000259" key="3">
    <source>
        <dbReference type="Pfam" id="PF02475"/>
    </source>
</evidence>
<feature type="domain" description="TRM5/TYW2-like methyltransferase" evidence="3">
    <location>
        <begin position="16"/>
        <end position="128"/>
    </location>
</feature>
<dbReference type="SUPFAM" id="SSF53335">
    <property type="entry name" value="S-adenosyl-L-methionine-dependent methyltransferases"/>
    <property type="match status" value="1"/>
</dbReference>
<reference evidence="4 5" key="1">
    <citation type="journal article" date="2021" name="ISME Commun">
        <title>Automated analysis of genomic sequences facilitates high-throughput and comprehensive description of bacteria.</title>
        <authorList>
            <person name="Hitch T.C.A."/>
        </authorList>
    </citation>
    <scope>NUCLEOTIDE SEQUENCE [LARGE SCALE GENOMIC DNA]</scope>
    <source>
        <strain evidence="4 5">Sanger_109</strain>
    </source>
</reference>
<dbReference type="InterPro" id="IPR056743">
    <property type="entry name" value="TRM5-TYW2-like_MTfase"/>
</dbReference>
<proteinExistence type="predicted"/>
<dbReference type="InterPro" id="IPR029063">
    <property type="entry name" value="SAM-dependent_MTases_sf"/>
</dbReference>
<evidence type="ECO:0000256" key="2">
    <source>
        <dbReference type="ARBA" id="ARBA00022691"/>
    </source>
</evidence>
<evidence type="ECO:0000313" key="5">
    <source>
        <dbReference type="Proteomes" id="UP001652442"/>
    </source>
</evidence>
<comment type="caution">
    <text evidence="4">The sequence shown here is derived from an EMBL/GenBank/DDBJ whole genome shotgun (WGS) entry which is preliminary data.</text>
</comment>